<evidence type="ECO:0000256" key="1">
    <source>
        <dbReference type="SAM" id="MobiDB-lite"/>
    </source>
</evidence>
<name>X1UAE1_9ZZZZ</name>
<proteinExistence type="predicted"/>
<feature type="compositionally biased region" description="Low complexity" evidence="1">
    <location>
        <begin position="85"/>
        <end position="96"/>
    </location>
</feature>
<accession>X1UAE1</accession>
<gene>
    <name evidence="2" type="ORF">S12H4_29362</name>
</gene>
<feature type="region of interest" description="Disordered" evidence="1">
    <location>
        <begin position="55"/>
        <end position="124"/>
    </location>
</feature>
<organism evidence="2">
    <name type="scientific">marine sediment metagenome</name>
    <dbReference type="NCBI Taxonomy" id="412755"/>
    <lineage>
        <taxon>unclassified sequences</taxon>
        <taxon>metagenomes</taxon>
        <taxon>ecological metagenomes</taxon>
    </lineage>
</organism>
<sequence length="131" mass="15382">LLINFVDMDRIIHAVETTSVFTEERIQEFSSTYNIIFKRDVNMDDKNRKFREFLNRESQGRGRAYQKGYSQNNKYQGRGRGRGQRQGYSGKSQGSQVRQAPKVRHENKSQSIPPLPNFPQKQAIQVKRFEL</sequence>
<comment type="caution">
    <text evidence="2">The sequence shown here is derived from an EMBL/GenBank/DDBJ whole genome shotgun (WGS) entry which is preliminary data.</text>
</comment>
<feature type="non-terminal residue" evidence="2">
    <location>
        <position position="1"/>
    </location>
</feature>
<protein>
    <submittedName>
        <fullName evidence="2">Uncharacterized protein</fullName>
    </submittedName>
</protein>
<dbReference type="EMBL" id="BARW01016931">
    <property type="protein sequence ID" value="GAI96840.1"/>
    <property type="molecule type" value="Genomic_DNA"/>
</dbReference>
<reference evidence="2" key="1">
    <citation type="journal article" date="2014" name="Front. Microbiol.">
        <title>High frequency of phylogenetically diverse reductive dehalogenase-homologous genes in deep subseafloor sedimentary metagenomes.</title>
        <authorList>
            <person name="Kawai M."/>
            <person name="Futagami T."/>
            <person name="Toyoda A."/>
            <person name="Takaki Y."/>
            <person name="Nishi S."/>
            <person name="Hori S."/>
            <person name="Arai W."/>
            <person name="Tsubouchi T."/>
            <person name="Morono Y."/>
            <person name="Uchiyama I."/>
            <person name="Ito T."/>
            <person name="Fujiyama A."/>
            <person name="Inagaki F."/>
            <person name="Takami H."/>
        </authorList>
    </citation>
    <scope>NUCLEOTIDE SEQUENCE</scope>
    <source>
        <strain evidence="2">Expedition CK06-06</strain>
    </source>
</reference>
<evidence type="ECO:0000313" key="2">
    <source>
        <dbReference type="EMBL" id="GAI96840.1"/>
    </source>
</evidence>
<dbReference type="AlphaFoldDB" id="X1UAE1"/>